<accession>A0A5C6PA28</accession>
<evidence type="ECO:0000256" key="1">
    <source>
        <dbReference type="SAM" id="MobiDB-lite"/>
    </source>
</evidence>
<evidence type="ECO:0000313" key="2">
    <source>
        <dbReference type="EMBL" id="TWW76602.1"/>
    </source>
</evidence>
<dbReference type="EMBL" id="RHFK02000005">
    <property type="protein sequence ID" value="TWW76602.1"/>
    <property type="molecule type" value="Genomic_DNA"/>
</dbReference>
<dbReference type="AlphaFoldDB" id="A0A5C6PA28"/>
<dbReference type="Proteomes" id="UP000324091">
    <property type="component" value="Chromosome 13"/>
</dbReference>
<comment type="caution">
    <text evidence="2">The sequence shown here is derived from an EMBL/GenBank/DDBJ whole genome shotgun (WGS) entry which is preliminary data.</text>
</comment>
<protein>
    <submittedName>
        <fullName evidence="2">Uncharacterized protein</fullName>
    </submittedName>
</protein>
<proteinExistence type="predicted"/>
<gene>
    <name evidence="2" type="ORF">D4764_13G0012640</name>
</gene>
<evidence type="ECO:0000313" key="3">
    <source>
        <dbReference type="Proteomes" id="UP000324091"/>
    </source>
</evidence>
<feature type="compositionally biased region" description="Basic and acidic residues" evidence="1">
    <location>
        <begin position="86"/>
        <end position="102"/>
    </location>
</feature>
<feature type="region of interest" description="Disordered" evidence="1">
    <location>
        <begin position="85"/>
        <end position="104"/>
    </location>
</feature>
<keyword evidence="3" id="KW-1185">Reference proteome</keyword>
<reference evidence="2 3" key="1">
    <citation type="submission" date="2019-04" db="EMBL/GenBank/DDBJ databases">
        <title>Chromosome genome assembly for Takifugu flavidus.</title>
        <authorList>
            <person name="Xiao S."/>
        </authorList>
    </citation>
    <scope>NUCLEOTIDE SEQUENCE [LARGE SCALE GENOMIC DNA]</scope>
    <source>
        <strain evidence="2">HTHZ2018</strain>
        <tissue evidence="2">Muscle</tissue>
    </source>
</reference>
<name>A0A5C6PA28_9TELE</name>
<sequence>MKGAVVLSVDKVEQANRLPSTRVTLSNVPPFISDEFLARELARFGKIVSPIRKVLSRCKSPLLKHVVSHSRQVYMILNNRAAELNEGDRAAGPEKGTGRSEQEEAGGYVKLERLVAAAGTELTGAQAVSSALGVRSMQLIQRSLGLWKHRLSMKEKGLLLHGRGEAETDLTDAFPELHLQPDLLDLGGPLLDGCGSGSLHSMDRRILYGNIVKSLWYLRLNV</sequence>
<organism evidence="2 3">
    <name type="scientific">Takifugu flavidus</name>
    <name type="common">sansaifugu</name>
    <dbReference type="NCBI Taxonomy" id="433684"/>
    <lineage>
        <taxon>Eukaryota</taxon>
        <taxon>Metazoa</taxon>
        <taxon>Chordata</taxon>
        <taxon>Craniata</taxon>
        <taxon>Vertebrata</taxon>
        <taxon>Euteleostomi</taxon>
        <taxon>Actinopterygii</taxon>
        <taxon>Neopterygii</taxon>
        <taxon>Teleostei</taxon>
        <taxon>Neoteleostei</taxon>
        <taxon>Acanthomorphata</taxon>
        <taxon>Eupercaria</taxon>
        <taxon>Tetraodontiformes</taxon>
        <taxon>Tetradontoidea</taxon>
        <taxon>Tetraodontidae</taxon>
        <taxon>Takifugu</taxon>
    </lineage>
</organism>